<keyword evidence="2" id="KW-0645">Protease</keyword>
<feature type="compositionally biased region" description="Basic and acidic residues" evidence="5">
    <location>
        <begin position="213"/>
        <end position="228"/>
    </location>
</feature>
<organism evidence="8">
    <name type="scientific">Chromera velia CCMP2878</name>
    <dbReference type="NCBI Taxonomy" id="1169474"/>
    <lineage>
        <taxon>Eukaryota</taxon>
        <taxon>Sar</taxon>
        <taxon>Alveolata</taxon>
        <taxon>Colpodellida</taxon>
        <taxon>Chromeraceae</taxon>
        <taxon>Chromera</taxon>
    </lineage>
</organism>
<feature type="transmembrane region" description="Helical" evidence="6">
    <location>
        <begin position="151"/>
        <end position="170"/>
    </location>
</feature>
<dbReference type="InterPro" id="IPR042266">
    <property type="entry name" value="PPPDE_sf"/>
</dbReference>
<dbReference type="PANTHER" id="PTHR12378">
    <property type="entry name" value="DESUMOYLATING ISOPEPTIDASE"/>
    <property type="match status" value="1"/>
</dbReference>
<reference evidence="8" key="1">
    <citation type="submission" date="2014-11" db="EMBL/GenBank/DDBJ databases">
        <authorList>
            <person name="Otto D Thomas"/>
            <person name="Naeem Raeece"/>
        </authorList>
    </citation>
    <scope>NUCLEOTIDE SEQUENCE</scope>
</reference>
<gene>
    <name evidence="8" type="ORF">Cvel_26583</name>
</gene>
<comment type="similarity">
    <text evidence="1">Belongs to the DeSI family.</text>
</comment>
<dbReference type="PROSITE" id="PS51858">
    <property type="entry name" value="PPPDE"/>
    <property type="match status" value="1"/>
</dbReference>
<feature type="transmembrane region" description="Helical" evidence="6">
    <location>
        <begin position="31"/>
        <end position="56"/>
    </location>
</feature>
<keyword evidence="6" id="KW-1133">Transmembrane helix</keyword>
<dbReference type="Gene3D" id="3.90.1720.30">
    <property type="entry name" value="PPPDE domains"/>
    <property type="match status" value="1"/>
</dbReference>
<keyword evidence="6" id="KW-0812">Transmembrane</keyword>
<dbReference type="VEuPathDB" id="CryptoDB:Cvel_26583"/>
<dbReference type="GO" id="GO:0016579">
    <property type="term" value="P:protein deubiquitination"/>
    <property type="evidence" value="ECO:0007669"/>
    <property type="project" value="TreeGrafter"/>
</dbReference>
<feature type="region of interest" description="Disordered" evidence="5">
    <location>
        <begin position="471"/>
        <end position="527"/>
    </location>
</feature>
<evidence type="ECO:0000259" key="7">
    <source>
        <dbReference type="PROSITE" id="PS51858"/>
    </source>
</evidence>
<feature type="domain" description="PPPDE" evidence="7">
    <location>
        <begin position="628"/>
        <end position="770"/>
    </location>
</feature>
<feature type="coiled-coil region" evidence="4">
    <location>
        <begin position="803"/>
        <end position="871"/>
    </location>
</feature>
<feature type="transmembrane region" description="Helical" evidence="6">
    <location>
        <begin position="68"/>
        <end position="89"/>
    </location>
</feature>
<proteinExistence type="inferred from homology"/>
<evidence type="ECO:0000256" key="5">
    <source>
        <dbReference type="SAM" id="MobiDB-lite"/>
    </source>
</evidence>
<evidence type="ECO:0000313" key="8">
    <source>
        <dbReference type="EMBL" id="CEM42193.1"/>
    </source>
</evidence>
<name>A0A0G4HEC5_9ALVE</name>
<feature type="transmembrane region" description="Helical" evidence="6">
    <location>
        <begin position="340"/>
        <end position="361"/>
    </location>
</feature>
<dbReference type="AlphaFoldDB" id="A0A0G4HEC5"/>
<keyword evidence="6" id="KW-0472">Membrane</keyword>
<dbReference type="GO" id="GO:0006508">
    <property type="term" value="P:proteolysis"/>
    <property type="evidence" value="ECO:0007669"/>
    <property type="project" value="UniProtKB-KW"/>
</dbReference>
<keyword evidence="3" id="KW-0378">Hydrolase</keyword>
<keyword evidence="4" id="KW-0175">Coiled coil</keyword>
<feature type="transmembrane region" description="Helical" evidence="6">
    <location>
        <begin position="285"/>
        <end position="306"/>
    </location>
</feature>
<sequence>MQARKVDGSLVGPFRAGGASAQFFREFGPQLLLRLTVVISNVLLFLSLCLTQPVVAATVLVGNFTVDQLGACSLFVVLLCSALSVRLYLREHIQQRAIDETFPEESKQHMRRKKKSTRQHSSRHICLLLIQDGFSLVFSGILIYIQRQEVSSVIGVNFALTLLGFTYMFVKHLADLVMSNKIVQDDARVSASIEGTGSREDLQEGDDSLEGNNVDRVEGGSDRERRESMALGGLRPPPVFRQKDRTRFCSKVQKENRKDLWGAVGSFSVAGAGMLYLVLLVGPAWWLVAIPPVGMAFGGLFVWLLMRSGEILKGERGDFDAALKDLKRIDEMRRAGKKTLMWAAAFVLPLFVLSISLSIWYPFFLSPGSSPAPLPVDVWDIQRHPTRMLRMRGREVIRGRQETGNTVRGESKAAAPSFVDWEALVLFCGGVSLLFVLVACCRRFGTESAPPLPLFSTSALSRVSIANLEEVCQPPPLPKRKKPNSLDRPPSPWKSPTQRQRQRMGHRSLSEGDLSLLGSPRDPERKSAGLRALLQSYKVEARDLSAERERKPGPTTFFPSPFTPLPSPPPTLGFHPNPFFLMPSLPPPDRIEVPFAPVGADGRERLRQFRPPPTPLSSNCSLRPPGSVPVFLMVYDLDDNFSNTNERLKKMQLGGVIHVGVEVGESEFFFGHEVGVGSVRRGEFKSSHVYKYKVDLGYTFASEDEIKVILDDMHREGWHRFNYRLLHNNCQHFAVEFIRRLREACPSVRPVPPEFLRLARGFGGLDSVLLGRLSRWVDAKRKRPENAAALLQRHIELPSFRFWRGLNERVAEEKEKRAEKERRMVEQERAQEYYQTLVAVARERGMTTLDILKEEREAERWEREMMEQEDSMRGVTSASDLFEESDGFVDLEKGFSPDFSSWWQ</sequence>
<evidence type="ECO:0000256" key="1">
    <source>
        <dbReference type="ARBA" id="ARBA00008140"/>
    </source>
</evidence>
<dbReference type="GO" id="GO:0101005">
    <property type="term" value="F:deubiquitinase activity"/>
    <property type="evidence" value="ECO:0007669"/>
    <property type="project" value="TreeGrafter"/>
</dbReference>
<dbReference type="EMBL" id="CDMZ01002400">
    <property type="protein sequence ID" value="CEM42193.1"/>
    <property type="molecule type" value="Genomic_DNA"/>
</dbReference>
<feature type="region of interest" description="Disordered" evidence="5">
    <location>
        <begin position="194"/>
        <end position="237"/>
    </location>
</feature>
<dbReference type="SMART" id="SM01179">
    <property type="entry name" value="DUF862"/>
    <property type="match status" value="1"/>
</dbReference>
<evidence type="ECO:0000256" key="2">
    <source>
        <dbReference type="ARBA" id="ARBA00022670"/>
    </source>
</evidence>
<evidence type="ECO:0000256" key="3">
    <source>
        <dbReference type="ARBA" id="ARBA00022801"/>
    </source>
</evidence>
<feature type="transmembrane region" description="Helical" evidence="6">
    <location>
        <begin position="125"/>
        <end position="145"/>
    </location>
</feature>
<dbReference type="InterPro" id="IPR008580">
    <property type="entry name" value="PPPDE_dom"/>
</dbReference>
<dbReference type="Pfam" id="PF05903">
    <property type="entry name" value="Peptidase_C97"/>
    <property type="match status" value="1"/>
</dbReference>
<dbReference type="PANTHER" id="PTHR12378:SF80">
    <property type="entry name" value="IP06716P-RELATED"/>
    <property type="match status" value="1"/>
</dbReference>
<accession>A0A0G4HEC5</accession>
<evidence type="ECO:0000256" key="6">
    <source>
        <dbReference type="SAM" id="Phobius"/>
    </source>
</evidence>
<feature type="transmembrane region" description="Helical" evidence="6">
    <location>
        <begin position="260"/>
        <end position="279"/>
    </location>
</feature>
<evidence type="ECO:0000256" key="4">
    <source>
        <dbReference type="SAM" id="Coils"/>
    </source>
</evidence>
<protein>
    <recommendedName>
        <fullName evidence="7">PPPDE domain-containing protein</fullName>
    </recommendedName>
</protein>